<name>A0A1F6VSL8_9BACT</name>
<dbReference type="EMBL" id="MFUC01000002">
    <property type="protein sequence ID" value="OGI72653.1"/>
    <property type="molecule type" value="Genomic_DNA"/>
</dbReference>
<gene>
    <name evidence="2" type="ORF">A3J61_01275</name>
</gene>
<feature type="transmembrane region" description="Helical" evidence="1">
    <location>
        <begin position="56"/>
        <end position="74"/>
    </location>
</feature>
<dbReference type="InterPro" id="IPR043739">
    <property type="entry name" value="DUF5684"/>
</dbReference>
<keyword evidence="1" id="KW-0472">Membrane</keyword>
<dbReference type="AlphaFoldDB" id="A0A1F6VSL8"/>
<comment type="caution">
    <text evidence="2">The sequence shown here is derived from an EMBL/GenBank/DDBJ whole genome shotgun (WGS) entry which is preliminary data.</text>
</comment>
<feature type="transmembrane region" description="Helical" evidence="1">
    <location>
        <begin position="34"/>
        <end position="50"/>
    </location>
</feature>
<keyword evidence="1" id="KW-1133">Transmembrane helix</keyword>
<proteinExistence type="predicted"/>
<protein>
    <submittedName>
        <fullName evidence="2">Signal peptidase I</fullName>
    </submittedName>
</protein>
<dbReference type="STRING" id="1801752.A3J61_01275"/>
<organism evidence="2 3">
    <name type="scientific">Candidatus Nomurabacteria bacterium RIFCSPHIGHO2_02_FULL_38_15</name>
    <dbReference type="NCBI Taxonomy" id="1801752"/>
    <lineage>
        <taxon>Bacteria</taxon>
        <taxon>Candidatus Nomuraibacteriota</taxon>
    </lineage>
</organism>
<dbReference type="Pfam" id="PF18936">
    <property type="entry name" value="DUF5684"/>
    <property type="match status" value="1"/>
</dbReference>
<sequence length="117" mass="13079">MENTLSSFILIYVALILLILVSNWNIFKKAGKPGWASIIPIYNIFIFLEITGKPAWWFILMLIPVVNIVFAIIVTHKLSLAFGKDAGFTFGLIILPIVFLPILAFGNAVYTKPVQIV</sequence>
<evidence type="ECO:0000256" key="1">
    <source>
        <dbReference type="SAM" id="Phobius"/>
    </source>
</evidence>
<feature type="transmembrane region" description="Helical" evidence="1">
    <location>
        <begin position="6"/>
        <end position="27"/>
    </location>
</feature>
<evidence type="ECO:0000313" key="2">
    <source>
        <dbReference type="EMBL" id="OGI72653.1"/>
    </source>
</evidence>
<feature type="transmembrane region" description="Helical" evidence="1">
    <location>
        <begin position="86"/>
        <end position="110"/>
    </location>
</feature>
<evidence type="ECO:0000313" key="3">
    <source>
        <dbReference type="Proteomes" id="UP000179686"/>
    </source>
</evidence>
<keyword evidence="1" id="KW-0812">Transmembrane</keyword>
<reference evidence="2 3" key="1">
    <citation type="journal article" date="2016" name="Nat. Commun.">
        <title>Thousands of microbial genomes shed light on interconnected biogeochemical processes in an aquifer system.</title>
        <authorList>
            <person name="Anantharaman K."/>
            <person name="Brown C.T."/>
            <person name="Hug L.A."/>
            <person name="Sharon I."/>
            <person name="Castelle C.J."/>
            <person name="Probst A.J."/>
            <person name="Thomas B.C."/>
            <person name="Singh A."/>
            <person name="Wilkins M.J."/>
            <person name="Karaoz U."/>
            <person name="Brodie E.L."/>
            <person name="Williams K.H."/>
            <person name="Hubbard S.S."/>
            <person name="Banfield J.F."/>
        </authorList>
    </citation>
    <scope>NUCLEOTIDE SEQUENCE [LARGE SCALE GENOMIC DNA]</scope>
</reference>
<accession>A0A1F6VSL8</accession>
<dbReference type="Proteomes" id="UP000179686">
    <property type="component" value="Unassembled WGS sequence"/>
</dbReference>